<dbReference type="EMBL" id="JADYXP020000004">
    <property type="protein sequence ID" value="KAL0126789.1"/>
    <property type="molecule type" value="Genomic_DNA"/>
</dbReference>
<evidence type="ECO:0000313" key="2">
    <source>
        <dbReference type="Proteomes" id="UP001430953"/>
    </source>
</evidence>
<protein>
    <recommendedName>
        <fullName evidence="3">Ribosomal protein S14</fullName>
    </recommendedName>
</protein>
<dbReference type="AlphaFoldDB" id="A0AAW2GF20"/>
<keyword evidence="2" id="KW-1185">Reference proteome</keyword>
<dbReference type="Proteomes" id="UP001430953">
    <property type="component" value="Unassembled WGS sequence"/>
</dbReference>
<proteinExistence type="predicted"/>
<evidence type="ECO:0000313" key="1">
    <source>
        <dbReference type="EMBL" id="KAL0126789.1"/>
    </source>
</evidence>
<sequence>MELRVPRWTFDRQENKRSDLHSKIRAAFVFRTYYEARMDSCEVVPCNAGLGRVYTGKARGRRFGNRKSRNAEITRGKTEREKEIASSNRLRERIRTLIISDNRFAKRYKTPSCRHRSTGLPFCPSRLPREGSPGIIRAYKSRITRRKIDGAATRRP</sequence>
<organism evidence="1 2">
    <name type="scientific">Cardiocondyla obscurior</name>
    <dbReference type="NCBI Taxonomy" id="286306"/>
    <lineage>
        <taxon>Eukaryota</taxon>
        <taxon>Metazoa</taxon>
        <taxon>Ecdysozoa</taxon>
        <taxon>Arthropoda</taxon>
        <taxon>Hexapoda</taxon>
        <taxon>Insecta</taxon>
        <taxon>Pterygota</taxon>
        <taxon>Neoptera</taxon>
        <taxon>Endopterygota</taxon>
        <taxon>Hymenoptera</taxon>
        <taxon>Apocrita</taxon>
        <taxon>Aculeata</taxon>
        <taxon>Formicoidea</taxon>
        <taxon>Formicidae</taxon>
        <taxon>Myrmicinae</taxon>
        <taxon>Cardiocondyla</taxon>
    </lineage>
</organism>
<evidence type="ECO:0008006" key="3">
    <source>
        <dbReference type="Google" id="ProtNLM"/>
    </source>
</evidence>
<reference evidence="1 2" key="1">
    <citation type="submission" date="2023-03" db="EMBL/GenBank/DDBJ databases">
        <title>High recombination rates correlate with genetic variation in Cardiocondyla obscurior ants.</title>
        <authorList>
            <person name="Errbii M."/>
        </authorList>
    </citation>
    <scope>NUCLEOTIDE SEQUENCE [LARGE SCALE GENOMIC DNA]</scope>
    <source>
        <strain evidence="1">Alpha-2009</strain>
        <tissue evidence="1">Whole body</tissue>
    </source>
</reference>
<accession>A0AAW2GF20</accession>
<gene>
    <name evidence="1" type="ORF">PUN28_005272</name>
</gene>
<comment type="caution">
    <text evidence="1">The sequence shown here is derived from an EMBL/GenBank/DDBJ whole genome shotgun (WGS) entry which is preliminary data.</text>
</comment>
<name>A0AAW2GF20_9HYME</name>